<reference evidence="2 3" key="1">
    <citation type="submission" date="2017-11" db="EMBL/GenBank/DDBJ databases">
        <title>Genome sequence of Pantoea cypripedii NE1.</title>
        <authorList>
            <person name="Nascimento F.X."/>
        </authorList>
    </citation>
    <scope>NUCLEOTIDE SEQUENCE [LARGE SCALE GENOMIC DNA]</scope>
    <source>
        <strain evidence="2 3">NE1</strain>
    </source>
</reference>
<feature type="signal peptide" evidence="1">
    <location>
        <begin position="1"/>
        <end position="20"/>
    </location>
</feature>
<evidence type="ECO:0000313" key="2">
    <source>
        <dbReference type="EMBL" id="QGY29558.1"/>
    </source>
</evidence>
<dbReference type="Proteomes" id="UP000502005">
    <property type="component" value="Chromosome"/>
</dbReference>
<dbReference type="AlphaFoldDB" id="A0A6B9FZC6"/>
<name>A0A6B9FZC6_PANCY</name>
<keyword evidence="1" id="KW-0732">Signal</keyword>
<dbReference type="Pfam" id="PF11958">
    <property type="entry name" value="DUF3472"/>
    <property type="match status" value="1"/>
</dbReference>
<evidence type="ECO:0000256" key="1">
    <source>
        <dbReference type="SAM" id="SignalP"/>
    </source>
</evidence>
<evidence type="ECO:0008006" key="4">
    <source>
        <dbReference type="Google" id="ProtNLM"/>
    </source>
</evidence>
<dbReference type="InterPro" id="IPR021862">
    <property type="entry name" value="DUF3472"/>
</dbReference>
<dbReference type="EMBL" id="CP024768">
    <property type="protein sequence ID" value="QGY29558.1"/>
    <property type="molecule type" value="Genomic_DNA"/>
</dbReference>
<feature type="chain" id="PRO_5025507437" description="DUF3472 domain-containing protein" evidence="1">
    <location>
        <begin position="21"/>
        <end position="239"/>
    </location>
</feature>
<protein>
    <recommendedName>
        <fullName evidence="4">DUF3472 domain-containing protein</fullName>
    </recommendedName>
</protein>
<gene>
    <name evidence="2" type="ORF">CUN67_11700</name>
</gene>
<organism evidence="2 3">
    <name type="scientific">Pantoea cypripedii</name>
    <name type="common">Pectobacterium cypripedii</name>
    <name type="synonym">Erwinia cypripedii</name>
    <dbReference type="NCBI Taxonomy" id="55209"/>
    <lineage>
        <taxon>Bacteria</taxon>
        <taxon>Pseudomonadati</taxon>
        <taxon>Pseudomonadota</taxon>
        <taxon>Gammaproteobacteria</taxon>
        <taxon>Enterobacterales</taxon>
        <taxon>Erwiniaceae</taxon>
        <taxon>Pantoea</taxon>
    </lineage>
</organism>
<proteinExistence type="predicted"/>
<dbReference type="RefSeq" id="WP_208715431.1">
    <property type="nucleotide sequence ID" value="NZ_CP024768.1"/>
</dbReference>
<evidence type="ECO:0000313" key="3">
    <source>
        <dbReference type="Proteomes" id="UP000502005"/>
    </source>
</evidence>
<sequence>MKYPLSAFIFTTSLMGNVSAITPGGMAGWNWSVNATNITSLTMPFTVNTDMESAGYYYANQFSFTGTGAVGYIGLQPRTDEQYMVVYSSFISGTQVADTNHCRQGADGGEGVSCSVMYPIKINRKYLFEIRRATDDANVWYGFVREEDSKEETQIGAWRLPENSGTLRNSQSGWIEYYKDVGTCFMTEVTQITVSPPFVTQSGEQGVLTYPHNYGRCMGKFNFRYEYSDKNLKITVGQQ</sequence>
<accession>A0A6B9FZC6</accession>